<proteinExistence type="predicted"/>
<dbReference type="EMBL" id="AWWV01015529">
    <property type="protein sequence ID" value="OMO52292.1"/>
    <property type="molecule type" value="Genomic_DNA"/>
</dbReference>
<comment type="caution">
    <text evidence="2">The sequence shown here is derived from an EMBL/GenBank/DDBJ whole genome shotgun (WGS) entry which is preliminary data.</text>
</comment>
<dbReference type="Proteomes" id="UP000188268">
    <property type="component" value="Unassembled WGS sequence"/>
</dbReference>
<dbReference type="OMA" id="CISGHDM"/>
<reference evidence="2 3" key="1">
    <citation type="submission" date="2013-09" db="EMBL/GenBank/DDBJ databases">
        <title>Corchorus capsularis genome sequencing.</title>
        <authorList>
            <person name="Alam M."/>
            <person name="Haque M.S."/>
            <person name="Islam M.S."/>
            <person name="Emdad E.M."/>
            <person name="Islam M.M."/>
            <person name="Ahmed B."/>
            <person name="Halim A."/>
            <person name="Hossen Q.M.M."/>
            <person name="Hossain M.Z."/>
            <person name="Ahmed R."/>
            <person name="Khan M.M."/>
            <person name="Islam R."/>
            <person name="Rashid M.M."/>
            <person name="Khan S.A."/>
            <person name="Rahman M.S."/>
            <person name="Alam M."/>
        </authorList>
    </citation>
    <scope>NUCLEOTIDE SEQUENCE [LARGE SCALE GENOMIC DNA]</scope>
    <source>
        <strain evidence="3">cv. CVL-1</strain>
        <tissue evidence="2">Whole seedling</tissue>
    </source>
</reference>
<evidence type="ECO:0000313" key="3">
    <source>
        <dbReference type="Proteomes" id="UP000188268"/>
    </source>
</evidence>
<keyword evidence="3" id="KW-1185">Reference proteome</keyword>
<dbReference type="OrthoDB" id="1696465at2759"/>
<dbReference type="PANTHER" id="PTHR35121:SF2">
    <property type="entry name" value="SWIM-TYPE DOMAIN-CONTAINING PROTEIN"/>
    <property type="match status" value="1"/>
</dbReference>
<sequence>MAAGAADGLFRSVYEGCISGSDIGIERRPYHRNCGCALHDKSKGNCPHAFPKNKNVSYPLRRAWSEGCLAMAVASSCHSSPSSSPALAPGVHHGKHHLGSYKEEDEDDLVIAKV</sequence>
<dbReference type="PANTHER" id="PTHR35121">
    <property type="entry name" value="HOMEODOMAIN PROTEIN 8, PUTATIVE-RELATED"/>
    <property type="match status" value="1"/>
</dbReference>
<feature type="region of interest" description="Disordered" evidence="1">
    <location>
        <begin position="76"/>
        <end position="107"/>
    </location>
</feature>
<name>A0A1R3G2H0_COCAP</name>
<dbReference type="Gramene" id="OMO52292">
    <property type="protein sequence ID" value="OMO52292"/>
    <property type="gene ID" value="CCACVL1_29274"/>
</dbReference>
<protein>
    <submittedName>
        <fullName evidence="2">Uncharacterized protein</fullName>
    </submittedName>
</protein>
<feature type="compositionally biased region" description="Low complexity" evidence="1">
    <location>
        <begin position="76"/>
        <end position="89"/>
    </location>
</feature>
<evidence type="ECO:0000313" key="2">
    <source>
        <dbReference type="EMBL" id="OMO52292.1"/>
    </source>
</evidence>
<dbReference type="AlphaFoldDB" id="A0A1R3G2H0"/>
<evidence type="ECO:0000256" key="1">
    <source>
        <dbReference type="SAM" id="MobiDB-lite"/>
    </source>
</evidence>
<gene>
    <name evidence="2" type="ORF">CCACVL1_29274</name>
</gene>
<accession>A0A1R3G2H0</accession>
<organism evidence="2 3">
    <name type="scientific">Corchorus capsularis</name>
    <name type="common">Jute</name>
    <dbReference type="NCBI Taxonomy" id="210143"/>
    <lineage>
        <taxon>Eukaryota</taxon>
        <taxon>Viridiplantae</taxon>
        <taxon>Streptophyta</taxon>
        <taxon>Embryophyta</taxon>
        <taxon>Tracheophyta</taxon>
        <taxon>Spermatophyta</taxon>
        <taxon>Magnoliopsida</taxon>
        <taxon>eudicotyledons</taxon>
        <taxon>Gunneridae</taxon>
        <taxon>Pentapetalae</taxon>
        <taxon>rosids</taxon>
        <taxon>malvids</taxon>
        <taxon>Malvales</taxon>
        <taxon>Malvaceae</taxon>
        <taxon>Grewioideae</taxon>
        <taxon>Apeibeae</taxon>
        <taxon>Corchorus</taxon>
    </lineage>
</organism>